<dbReference type="GO" id="GO:0030335">
    <property type="term" value="P:positive regulation of cell migration"/>
    <property type="evidence" value="ECO:0007669"/>
    <property type="project" value="TreeGrafter"/>
</dbReference>
<dbReference type="InterPro" id="IPR001627">
    <property type="entry name" value="Semap_dom"/>
</dbReference>
<comment type="caution">
    <text evidence="2">Lacks conserved residue(s) required for the propagation of feature annotation.</text>
</comment>
<evidence type="ECO:0000313" key="5">
    <source>
        <dbReference type="EMBL" id="KAF3839085.1"/>
    </source>
</evidence>
<dbReference type="Proteomes" id="UP000518266">
    <property type="component" value="Unassembled WGS sequence"/>
</dbReference>
<gene>
    <name evidence="5" type="ORF">F7725_017802</name>
</gene>
<keyword evidence="6" id="KW-1185">Reference proteome</keyword>
<evidence type="ECO:0000313" key="6">
    <source>
        <dbReference type="Proteomes" id="UP000518266"/>
    </source>
</evidence>
<dbReference type="InterPro" id="IPR015943">
    <property type="entry name" value="WD40/YVTN_repeat-like_dom_sf"/>
</dbReference>
<protein>
    <recommendedName>
        <fullName evidence="4">Sema domain-containing protein</fullName>
    </recommendedName>
</protein>
<evidence type="ECO:0000256" key="3">
    <source>
        <dbReference type="SAM" id="MobiDB-lite"/>
    </source>
</evidence>
<feature type="compositionally biased region" description="Basic and acidic residues" evidence="3">
    <location>
        <begin position="431"/>
        <end position="443"/>
    </location>
</feature>
<dbReference type="GO" id="GO:0071526">
    <property type="term" value="P:semaphorin-plexin signaling pathway"/>
    <property type="evidence" value="ECO:0007669"/>
    <property type="project" value="TreeGrafter"/>
</dbReference>
<feature type="region of interest" description="Disordered" evidence="3">
    <location>
        <begin position="427"/>
        <end position="470"/>
    </location>
</feature>
<feature type="domain" description="Sema" evidence="4">
    <location>
        <begin position="1"/>
        <end position="104"/>
    </location>
</feature>
<dbReference type="PANTHER" id="PTHR11036:SF145">
    <property type="entry name" value="SEMAPHORIN-4A ISOFORM X1-RELATED"/>
    <property type="match status" value="1"/>
</dbReference>
<evidence type="ECO:0000259" key="4">
    <source>
        <dbReference type="PROSITE" id="PS51004"/>
    </source>
</evidence>
<reference evidence="5 6" key="1">
    <citation type="submission" date="2020-03" db="EMBL/GenBank/DDBJ databases">
        <title>Dissostichus mawsoni Genome sequencing and assembly.</title>
        <authorList>
            <person name="Park H."/>
        </authorList>
    </citation>
    <scope>NUCLEOTIDE SEQUENCE [LARGE SCALE GENOMIC DNA]</scope>
    <source>
        <strain evidence="5">DM0001</strain>
        <tissue evidence="5">Muscle</tissue>
    </source>
</reference>
<comment type="caution">
    <text evidence="5">The sequence shown here is derived from an EMBL/GenBank/DDBJ whole genome shotgun (WGS) entry which is preliminary data.</text>
</comment>
<dbReference type="GO" id="GO:0005886">
    <property type="term" value="C:plasma membrane"/>
    <property type="evidence" value="ECO:0007669"/>
    <property type="project" value="TreeGrafter"/>
</dbReference>
<dbReference type="Gene3D" id="2.130.10.10">
    <property type="entry name" value="YVTN repeat-like/Quinoprotein amine dehydrogenase"/>
    <property type="match status" value="1"/>
</dbReference>
<dbReference type="InterPro" id="IPR036352">
    <property type="entry name" value="Semap_dom_sf"/>
</dbReference>
<dbReference type="PROSITE" id="PS51004">
    <property type="entry name" value="SEMA"/>
    <property type="match status" value="1"/>
</dbReference>
<evidence type="ECO:0000256" key="1">
    <source>
        <dbReference type="ARBA" id="ARBA00023180"/>
    </source>
</evidence>
<dbReference type="SUPFAM" id="SSF101912">
    <property type="entry name" value="Sema domain"/>
    <property type="match status" value="1"/>
</dbReference>
<dbReference type="AlphaFoldDB" id="A0A7J5XPN8"/>
<dbReference type="PANTHER" id="PTHR11036">
    <property type="entry name" value="SEMAPHORIN"/>
    <property type="match status" value="1"/>
</dbReference>
<dbReference type="GO" id="GO:0001755">
    <property type="term" value="P:neural crest cell migration"/>
    <property type="evidence" value="ECO:0007669"/>
    <property type="project" value="TreeGrafter"/>
</dbReference>
<proteinExistence type="predicted"/>
<name>A0A7J5XPN8_DISMA</name>
<sequence>MEKLQIQSDANSTERPLVFFRPPYLQNSTTLLLSDDGSTLFVGARDAVFSLDVTQSDVISLKRKVEWRPSQSEINECQNKGKDAEVDCPNFVSVLSQVNSSHLYNAESFSLVGLVDAKAKLRCPFSPLQRNSALTSRRSWALRRVDRKLFFFFTETGKSSASWTSCGAIASRKSARQLPFNVLQHDVQAVFDGSYRTFDTQTPVELPGKTLTSGTDSELSQVKKSFLTSGSVKSAGAPLVSSDQRYRPRVIEEIQVFTQPQIVKSIVLSSSKQLQSVCSGPRPSVWLEPDRSVCTAPDANHPHMAQDLEDGNVKEQCRGETKAIRDTEVFAPVNEAVILPCEKPSQPSSLTWTSSLFTNLRQSHFLQSADGALSFIATAHTFGKVSEVIASFIVGPVSSPRAFSPVQKKEEDQVTKNEEHEPFEDIFPEVTKAEHVGDSKDETPEVFFSPTSRADLQSRSDDEEAAPAPPCWWSPCCWRSAWV</sequence>
<organism evidence="5 6">
    <name type="scientific">Dissostichus mawsoni</name>
    <name type="common">Antarctic cod</name>
    <dbReference type="NCBI Taxonomy" id="36200"/>
    <lineage>
        <taxon>Eukaryota</taxon>
        <taxon>Metazoa</taxon>
        <taxon>Chordata</taxon>
        <taxon>Craniata</taxon>
        <taxon>Vertebrata</taxon>
        <taxon>Euteleostomi</taxon>
        <taxon>Actinopterygii</taxon>
        <taxon>Neopterygii</taxon>
        <taxon>Teleostei</taxon>
        <taxon>Neoteleostei</taxon>
        <taxon>Acanthomorphata</taxon>
        <taxon>Eupercaria</taxon>
        <taxon>Perciformes</taxon>
        <taxon>Notothenioidei</taxon>
        <taxon>Nototheniidae</taxon>
        <taxon>Dissostichus</taxon>
    </lineage>
</organism>
<dbReference type="OrthoDB" id="9988752at2759"/>
<evidence type="ECO:0000256" key="2">
    <source>
        <dbReference type="PROSITE-ProRule" id="PRU00352"/>
    </source>
</evidence>
<keyword evidence="1" id="KW-0325">Glycoprotein</keyword>
<dbReference type="GO" id="GO:0045499">
    <property type="term" value="F:chemorepellent activity"/>
    <property type="evidence" value="ECO:0007669"/>
    <property type="project" value="TreeGrafter"/>
</dbReference>
<dbReference type="InterPro" id="IPR027231">
    <property type="entry name" value="Semaphorin"/>
</dbReference>
<accession>A0A7J5XPN8</accession>
<dbReference type="GO" id="GO:0030215">
    <property type="term" value="F:semaphorin receptor binding"/>
    <property type="evidence" value="ECO:0007669"/>
    <property type="project" value="InterPro"/>
</dbReference>
<dbReference type="SMART" id="SM00630">
    <property type="entry name" value="Sema"/>
    <property type="match status" value="1"/>
</dbReference>
<dbReference type="GO" id="GO:0007411">
    <property type="term" value="P:axon guidance"/>
    <property type="evidence" value="ECO:0007669"/>
    <property type="project" value="TreeGrafter"/>
</dbReference>
<dbReference type="EMBL" id="JAAKFY010000021">
    <property type="protein sequence ID" value="KAF3839085.1"/>
    <property type="molecule type" value="Genomic_DNA"/>
</dbReference>